<organism evidence="2 3">
    <name type="scientific">Anoxybacteroides amylolyticum</name>
    <dbReference type="NCBI Taxonomy" id="294699"/>
    <lineage>
        <taxon>Bacteria</taxon>
        <taxon>Bacillati</taxon>
        <taxon>Bacillota</taxon>
        <taxon>Bacilli</taxon>
        <taxon>Bacillales</taxon>
        <taxon>Anoxybacillaceae</taxon>
        <taxon>Anoxybacteroides</taxon>
    </lineage>
</organism>
<evidence type="ECO:0000313" key="2">
    <source>
        <dbReference type="EMBL" id="ANB59856.1"/>
    </source>
</evidence>
<accession>A0A160F169</accession>
<reference evidence="2 3" key="1">
    <citation type="journal article" date="2006" name="Syst. Appl. Microbiol.">
        <title>Anoxybacillus amylolyticus sp. nov., a thermophilic amylase producing bacterium isolated from Mount Rittmann (Antarctica).</title>
        <authorList>
            <person name="Poli A."/>
            <person name="Esposito E."/>
            <person name="Lama L."/>
            <person name="Orlando P."/>
            <person name="Nicolaus G."/>
            <person name="de Appolonia F."/>
            <person name="Gambacorta A."/>
            <person name="Nicolaus B."/>
        </authorList>
    </citation>
    <scope>NUCLEOTIDE SEQUENCE [LARGE SCALE GENOMIC DNA]</scope>
    <source>
        <strain evidence="2 3">DSM 15939</strain>
    </source>
</reference>
<protein>
    <submittedName>
        <fullName evidence="2">Uncharacterized protein</fullName>
    </submittedName>
</protein>
<dbReference type="PATRIC" id="fig|294699.3.peg.1366"/>
<name>A0A160F169_9BACL</name>
<dbReference type="EMBL" id="CP015438">
    <property type="protein sequence ID" value="ANB59856.1"/>
    <property type="molecule type" value="Genomic_DNA"/>
</dbReference>
<sequence length="60" mass="6716">MGRALRKAQSPCLSVKSGQAPPRRLSRRKKGERITPMALGARQLSAQSKNFMLSYLMKKV</sequence>
<proteinExistence type="predicted"/>
<feature type="region of interest" description="Disordered" evidence="1">
    <location>
        <begin position="1"/>
        <end position="31"/>
    </location>
</feature>
<dbReference type="KEGG" id="aamy:GFC30_1348"/>
<evidence type="ECO:0000256" key="1">
    <source>
        <dbReference type="SAM" id="MobiDB-lite"/>
    </source>
</evidence>
<evidence type="ECO:0000313" key="3">
    <source>
        <dbReference type="Proteomes" id="UP000076865"/>
    </source>
</evidence>
<keyword evidence="3" id="KW-1185">Reference proteome</keyword>
<dbReference type="AlphaFoldDB" id="A0A160F169"/>
<gene>
    <name evidence="2" type="ORF">GFC30_1348</name>
</gene>
<dbReference type="Proteomes" id="UP000076865">
    <property type="component" value="Chromosome"/>
</dbReference>